<organism evidence="1 2">
    <name type="scientific">Rhododendron molle</name>
    <name type="common">Chinese azalea</name>
    <name type="synonym">Azalea mollis</name>
    <dbReference type="NCBI Taxonomy" id="49168"/>
    <lineage>
        <taxon>Eukaryota</taxon>
        <taxon>Viridiplantae</taxon>
        <taxon>Streptophyta</taxon>
        <taxon>Embryophyta</taxon>
        <taxon>Tracheophyta</taxon>
        <taxon>Spermatophyta</taxon>
        <taxon>Magnoliopsida</taxon>
        <taxon>eudicotyledons</taxon>
        <taxon>Gunneridae</taxon>
        <taxon>Pentapetalae</taxon>
        <taxon>asterids</taxon>
        <taxon>Ericales</taxon>
        <taxon>Ericaceae</taxon>
        <taxon>Ericoideae</taxon>
        <taxon>Rhodoreae</taxon>
        <taxon>Rhododendron</taxon>
    </lineage>
</organism>
<evidence type="ECO:0000313" key="1">
    <source>
        <dbReference type="EMBL" id="KAI8564457.1"/>
    </source>
</evidence>
<sequence>MRYLDLRHNDEPLCGNLQWLSRLVLLQHLDMSGVDLSKALDWLQVTSNLPSSVELHLSGCELECVVSPFATNKINFTSLDILDLSSNYHLGPSVPS</sequence>
<name>A0ACC0PFI0_RHOML</name>
<protein>
    <submittedName>
        <fullName evidence="1">Uncharacterized protein</fullName>
    </submittedName>
</protein>
<dbReference type="EMBL" id="CM046390">
    <property type="protein sequence ID" value="KAI8564457.1"/>
    <property type="molecule type" value="Genomic_DNA"/>
</dbReference>
<keyword evidence="2" id="KW-1185">Reference proteome</keyword>
<accession>A0ACC0PFI0</accession>
<dbReference type="Proteomes" id="UP001062846">
    <property type="component" value="Chromosome 3"/>
</dbReference>
<evidence type="ECO:0000313" key="2">
    <source>
        <dbReference type="Proteomes" id="UP001062846"/>
    </source>
</evidence>
<reference evidence="1" key="1">
    <citation type="submission" date="2022-02" db="EMBL/GenBank/DDBJ databases">
        <title>Plant Genome Project.</title>
        <authorList>
            <person name="Zhang R.-G."/>
        </authorList>
    </citation>
    <scope>NUCLEOTIDE SEQUENCE</scope>
    <source>
        <strain evidence="1">AT1</strain>
    </source>
</reference>
<comment type="caution">
    <text evidence="1">The sequence shown here is derived from an EMBL/GenBank/DDBJ whole genome shotgun (WGS) entry which is preliminary data.</text>
</comment>
<gene>
    <name evidence="1" type="ORF">RHMOL_Rhmol03G0183400</name>
</gene>
<proteinExistence type="predicted"/>